<gene>
    <name evidence="2" type="ORF">LPB303_06420</name>
</gene>
<dbReference type="RefSeq" id="WP_068448958.1">
    <property type="nucleotide sequence ID" value="NZ_CP150660.1"/>
</dbReference>
<proteinExistence type="predicted"/>
<dbReference type="InterPro" id="IPR000477">
    <property type="entry name" value="RT_dom"/>
</dbReference>
<dbReference type="SUPFAM" id="SSF56672">
    <property type="entry name" value="DNA/RNA polymerases"/>
    <property type="match status" value="1"/>
</dbReference>
<dbReference type="Pfam" id="PF00078">
    <property type="entry name" value="RVT_1"/>
    <property type="match status" value="1"/>
</dbReference>
<dbReference type="PROSITE" id="PS50878">
    <property type="entry name" value="RT_POL"/>
    <property type="match status" value="1"/>
</dbReference>
<protein>
    <recommendedName>
        <fullName evidence="1">Reverse transcriptase domain-containing protein</fullName>
    </recommendedName>
</protein>
<feature type="domain" description="Reverse transcriptase" evidence="1">
    <location>
        <begin position="64"/>
        <end position="364"/>
    </location>
</feature>
<dbReference type="STRING" id="1333662.LPB303_06420"/>
<dbReference type="CDD" id="cd01651">
    <property type="entry name" value="RT_G2_intron"/>
    <property type="match status" value="1"/>
</dbReference>
<evidence type="ECO:0000313" key="2">
    <source>
        <dbReference type="EMBL" id="OAD45918.1"/>
    </source>
</evidence>
<evidence type="ECO:0000313" key="3">
    <source>
        <dbReference type="Proteomes" id="UP000076923"/>
    </source>
</evidence>
<accession>A0A176TDB7</accession>
<reference evidence="2 3" key="1">
    <citation type="submission" date="2016-02" db="EMBL/GenBank/DDBJ databases">
        <title>Draft genome sequence of Polaribacter atrinae KACC17473.</title>
        <authorList>
            <person name="Shin S.-K."/>
            <person name="Yi H."/>
        </authorList>
    </citation>
    <scope>NUCLEOTIDE SEQUENCE [LARGE SCALE GENOMIC DNA]</scope>
    <source>
        <strain evidence="2 3">KACC 17473</strain>
    </source>
</reference>
<evidence type="ECO:0000259" key="1">
    <source>
        <dbReference type="PROSITE" id="PS50878"/>
    </source>
</evidence>
<sequence>METEDWFKLKRYPHIGEPLTIKDYKWVKEYVESKKSIKEHSFLPLIHKTIVSRKYRADTVNLIRNKKTGERKRFIDKPKVRHIYYASHIDSVVFSYYNYLISEQYRKLIETKNFNESIVAYRKIPIEIGSEKNKCNIDFAKSTFEFIKRNKNKKLTAIVADVTAFFDNLDHKILKKQWCKVLNKSSLPDDHYNVFKALTNLHYVEGDQLYNSYNGTMLVERGVPNSSNDKEVKRIEIKSNSYFKEKKAIAYCTKEEFLSNNLNLVISANNKIGIPQGSPISATLANIYMLDFDQEVYDKIDAIGGYCQRYSDDLIIICEQKYEDEIIKFIRDKVKNLAKLEIHPSKTAVYRFEEIDGVFKGFEIDEKSKKHNYNKCLEYLGFSYDGQRVLIKNSGFSKFYRSMKRSFKKSSSLSINSKNPDKSIFKSRLYKRFTHRGAKRKLIYHPSKEDKTVYIKTKKYYWGNYLSYINKANDSMKLLNGEKDVIKKQSRKFWSQFYKLMKFHDNKVNNSNKVNIS</sequence>
<comment type="caution">
    <text evidence="2">The sequence shown here is derived from an EMBL/GenBank/DDBJ whole genome shotgun (WGS) entry which is preliminary data.</text>
</comment>
<organism evidence="2 3">
    <name type="scientific">Polaribacter atrinae</name>
    <dbReference type="NCBI Taxonomy" id="1333662"/>
    <lineage>
        <taxon>Bacteria</taxon>
        <taxon>Pseudomonadati</taxon>
        <taxon>Bacteroidota</taxon>
        <taxon>Flavobacteriia</taxon>
        <taxon>Flavobacteriales</taxon>
        <taxon>Flavobacteriaceae</taxon>
    </lineage>
</organism>
<name>A0A176TDB7_9FLAO</name>
<dbReference type="AlphaFoldDB" id="A0A176TDB7"/>
<dbReference type="Proteomes" id="UP000076923">
    <property type="component" value="Unassembled WGS sequence"/>
</dbReference>
<dbReference type="EMBL" id="LVWE01000010">
    <property type="protein sequence ID" value="OAD45918.1"/>
    <property type="molecule type" value="Genomic_DNA"/>
</dbReference>
<dbReference type="InterPro" id="IPR043502">
    <property type="entry name" value="DNA/RNA_pol_sf"/>
</dbReference>
<dbReference type="OrthoDB" id="9780724at2"/>
<keyword evidence="3" id="KW-1185">Reference proteome</keyword>